<dbReference type="SUPFAM" id="SSF57667">
    <property type="entry name" value="beta-beta-alpha zinc fingers"/>
    <property type="match status" value="1"/>
</dbReference>
<evidence type="ECO:0000256" key="2">
    <source>
        <dbReference type="ARBA" id="ARBA00022723"/>
    </source>
</evidence>
<feature type="compositionally biased region" description="Basic and acidic residues" evidence="5">
    <location>
        <begin position="303"/>
        <end position="315"/>
    </location>
</feature>
<dbReference type="Proteomes" id="UP001050691">
    <property type="component" value="Unassembled WGS sequence"/>
</dbReference>
<evidence type="ECO:0000256" key="3">
    <source>
        <dbReference type="ARBA" id="ARBA00022771"/>
    </source>
</evidence>
<dbReference type="Gene3D" id="1.10.10.2030">
    <property type="entry name" value="DNA/RNA-binding protein Kin17, conserved domain"/>
    <property type="match status" value="1"/>
</dbReference>
<feature type="compositionally biased region" description="Basic and acidic residues" evidence="5">
    <location>
        <begin position="188"/>
        <end position="202"/>
    </location>
</feature>
<feature type="region of interest" description="Disordered" evidence="5">
    <location>
        <begin position="216"/>
        <end position="322"/>
    </location>
</feature>
<keyword evidence="2" id="KW-0479">Metal-binding</keyword>
<feature type="domain" description="DNA/RNA-binding protein Kin17 WH-like" evidence="6">
    <location>
        <begin position="52"/>
        <end position="178"/>
    </location>
</feature>
<evidence type="ECO:0000256" key="5">
    <source>
        <dbReference type="SAM" id="MobiDB-lite"/>
    </source>
</evidence>
<dbReference type="SMART" id="SM01253">
    <property type="entry name" value="Kin17_mid"/>
    <property type="match status" value="1"/>
</dbReference>
<evidence type="ECO:0000313" key="8">
    <source>
        <dbReference type="Proteomes" id="UP001050691"/>
    </source>
</evidence>
<dbReference type="PANTHER" id="PTHR12805:SF0">
    <property type="entry name" value="DNA_RNA-BINDING PROTEIN KIN17"/>
    <property type="match status" value="1"/>
</dbReference>
<evidence type="ECO:0000256" key="4">
    <source>
        <dbReference type="ARBA" id="ARBA00022833"/>
    </source>
</evidence>
<evidence type="ECO:0000256" key="1">
    <source>
        <dbReference type="ARBA" id="ARBA00008517"/>
    </source>
</evidence>
<protein>
    <recommendedName>
        <fullName evidence="6">DNA/RNA-binding protein Kin17 WH-like domain-containing protein</fullName>
    </recommendedName>
</protein>
<sequence>MPRAEVGSTKWVANKMKSKGLQRLRWYCQVCQKQCRDENGFKCHAQSESHLRQMLVVGEHAGKHIADFSSQFQSEFVALLSRRFGTKRVFANRVYQEYIQDKSHLHMNSTRWVTLTEFVKHLGRCGIARVDETEKGWFLAWVDNSPKTLAKQEAAMKKERLTMSDEQRERLLIAEQIERAAAESNETGADKQDPAAEEGLKRVEENEKVVLSLSMKSSANVATPSTSADDSPSPPSSQPSQTTGIAPLKMNPLKLTSNPLKRTNVFKTASMSSSTASTSSVFSSSDAKKKRPMSAVESIIMEEQERKRRKMERESGGISAGA</sequence>
<dbReference type="GO" id="GO:0006260">
    <property type="term" value="P:DNA replication"/>
    <property type="evidence" value="ECO:0007669"/>
    <property type="project" value="TreeGrafter"/>
</dbReference>
<dbReference type="InterPro" id="IPR038254">
    <property type="entry name" value="KIN17_WH-like_sf"/>
</dbReference>
<keyword evidence="3" id="KW-0863">Zinc-finger</keyword>
<dbReference type="PANTHER" id="PTHR12805">
    <property type="entry name" value="KIN17 KIN, ANTIGENIC DETERMINANT OF RECA PROTEIN HOMOLOG"/>
    <property type="match status" value="1"/>
</dbReference>
<comment type="caution">
    <text evidence="7">The sequence shown here is derived from an EMBL/GenBank/DDBJ whole genome shotgun (WGS) entry which is preliminary data.</text>
</comment>
<dbReference type="GO" id="GO:0008270">
    <property type="term" value="F:zinc ion binding"/>
    <property type="evidence" value="ECO:0007669"/>
    <property type="project" value="UniProtKB-KW"/>
</dbReference>
<name>A0AAV5AJX0_9AGAM</name>
<proteinExistence type="inferred from homology"/>
<evidence type="ECO:0000259" key="6">
    <source>
        <dbReference type="SMART" id="SM01253"/>
    </source>
</evidence>
<dbReference type="GO" id="GO:0006974">
    <property type="term" value="P:DNA damage response"/>
    <property type="evidence" value="ECO:0007669"/>
    <property type="project" value="TreeGrafter"/>
</dbReference>
<organism evidence="7 8">
    <name type="scientific">Clathrus columnatus</name>
    <dbReference type="NCBI Taxonomy" id="1419009"/>
    <lineage>
        <taxon>Eukaryota</taxon>
        <taxon>Fungi</taxon>
        <taxon>Dikarya</taxon>
        <taxon>Basidiomycota</taxon>
        <taxon>Agaricomycotina</taxon>
        <taxon>Agaricomycetes</taxon>
        <taxon>Phallomycetidae</taxon>
        <taxon>Phallales</taxon>
        <taxon>Clathraceae</taxon>
        <taxon>Clathrus</taxon>
    </lineage>
</organism>
<dbReference type="GO" id="GO:0003690">
    <property type="term" value="F:double-stranded DNA binding"/>
    <property type="evidence" value="ECO:0007669"/>
    <property type="project" value="TreeGrafter"/>
</dbReference>
<accession>A0AAV5AJX0</accession>
<dbReference type="GO" id="GO:0005634">
    <property type="term" value="C:nucleus"/>
    <property type="evidence" value="ECO:0007669"/>
    <property type="project" value="TreeGrafter"/>
</dbReference>
<dbReference type="InterPro" id="IPR036236">
    <property type="entry name" value="Znf_C2H2_sf"/>
</dbReference>
<feature type="compositionally biased region" description="Low complexity" evidence="5">
    <location>
        <begin position="222"/>
        <end position="231"/>
    </location>
</feature>
<feature type="region of interest" description="Disordered" evidence="5">
    <location>
        <begin position="180"/>
        <end position="202"/>
    </location>
</feature>
<feature type="compositionally biased region" description="Low complexity" evidence="5">
    <location>
        <begin position="267"/>
        <end position="285"/>
    </location>
</feature>
<dbReference type="FunFam" id="1.10.10.2030:FF:000001">
    <property type="entry name" value="DNA/RNA-binding protein KIN17, putative"/>
    <property type="match status" value="1"/>
</dbReference>
<dbReference type="InterPro" id="IPR019447">
    <property type="entry name" value="DNA/RNA-bd_Kin17_WH-like_dom"/>
</dbReference>
<comment type="similarity">
    <text evidence="1">Belongs to the KIN17 family.</text>
</comment>
<keyword evidence="8" id="KW-1185">Reference proteome</keyword>
<gene>
    <name evidence="7" type="ORF">Clacol_009226</name>
</gene>
<reference evidence="7" key="1">
    <citation type="submission" date="2021-10" db="EMBL/GenBank/DDBJ databases">
        <title>De novo Genome Assembly of Clathrus columnatus (Basidiomycota, Fungi) Using Illumina and Nanopore Sequence Data.</title>
        <authorList>
            <person name="Ogiso-Tanaka E."/>
            <person name="Itagaki H."/>
            <person name="Hosoya T."/>
            <person name="Hosaka K."/>
        </authorList>
    </citation>
    <scope>NUCLEOTIDE SEQUENCE</scope>
    <source>
        <strain evidence="7">MO-923</strain>
    </source>
</reference>
<dbReference type="AlphaFoldDB" id="A0AAV5AJX0"/>
<dbReference type="InterPro" id="IPR056767">
    <property type="entry name" value="C2H2-Znf_KIN17"/>
</dbReference>
<dbReference type="InterPro" id="IPR037321">
    <property type="entry name" value="KIN17-like"/>
</dbReference>
<dbReference type="Pfam" id="PF25095">
    <property type="entry name" value="C2H2-zf_KIN17"/>
    <property type="match status" value="1"/>
</dbReference>
<dbReference type="EMBL" id="BPWL01000010">
    <property type="protein sequence ID" value="GJJ14956.1"/>
    <property type="molecule type" value="Genomic_DNA"/>
</dbReference>
<keyword evidence="4" id="KW-0862">Zinc</keyword>
<dbReference type="Pfam" id="PF10357">
    <property type="entry name" value="WH_KIN17"/>
    <property type="match status" value="1"/>
</dbReference>
<evidence type="ECO:0000313" key="7">
    <source>
        <dbReference type="EMBL" id="GJJ14956.1"/>
    </source>
</evidence>